<dbReference type="InterPro" id="IPR027417">
    <property type="entry name" value="P-loop_NTPase"/>
</dbReference>
<accession>A0A812TSA7</accession>
<feature type="region of interest" description="Disordered" evidence="1">
    <location>
        <begin position="523"/>
        <end position="555"/>
    </location>
</feature>
<comment type="caution">
    <text evidence="2">The sequence shown here is derived from an EMBL/GenBank/DDBJ whole genome shotgun (WGS) entry which is preliminary data.</text>
</comment>
<evidence type="ECO:0000313" key="2">
    <source>
        <dbReference type="EMBL" id="CAE7536051.1"/>
    </source>
</evidence>
<sequence>MPGPRAMQVPAFIVISGPQGVGKSTMLKGLLAQERQRGRWVLPILRTLQPGDRLELAAIVEEVLLADTVPEIFPQLRLPFVQLMKQLKHKCLKKTGHPLTIYMHLSTQNRADDIDQNQCDAIAAAVGGFARELTYEYALCKFVLEVSVSLIADKIQELPGQNRASRDKFNMSRLVVVDPLPWKRFVELALEKPEIASYLKMDELSRQEILKYFYLRAGGSFRELQRLLEDAAKADASDAQGIKAQIDQWYETKIGPIKDVLAETEEEEEEEEEGWLEKFFRELRGEKKPKKEPKSKYLDYVRKVAEAGPKGYLSRGDALKKETKLQMELRRLQPGQAVLRSTTSTQVALRHWYFVFYVLGETEKALQDAGAETTLKERRVQPADISEAFVVLCVFPGRLLRRTRVQNARCDPATTTNTHAERHARVVAADWGTGETRPLRRGASARVSPPGVAPAVLTNLRRGSCPRETRRRRRDDDAGLAAAPEALTVVAAPHALPIRDDDAATSGEDRAVRIAVRIGAGTATRRRDDALWSGDEDTGEDSGEDRGCEDRGADG</sequence>
<gene>
    <name evidence="2" type="ORF">SNAT2548_LOCUS30037</name>
</gene>
<reference evidence="2" key="1">
    <citation type="submission" date="2021-02" db="EMBL/GenBank/DDBJ databases">
        <authorList>
            <person name="Dougan E. K."/>
            <person name="Rhodes N."/>
            <person name="Thang M."/>
            <person name="Chan C."/>
        </authorList>
    </citation>
    <scope>NUCLEOTIDE SEQUENCE</scope>
</reference>
<name>A0A812TSA7_9DINO</name>
<dbReference type="SUPFAM" id="SSF52540">
    <property type="entry name" value="P-loop containing nucleoside triphosphate hydrolases"/>
    <property type="match status" value="1"/>
</dbReference>
<dbReference type="EMBL" id="CAJNDS010002590">
    <property type="protein sequence ID" value="CAE7536051.1"/>
    <property type="molecule type" value="Genomic_DNA"/>
</dbReference>
<keyword evidence="3" id="KW-1185">Reference proteome</keyword>
<feature type="compositionally biased region" description="Basic and acidic residues" evidence="1">
    <location>
        <begin position="544"/>
        <end position="555"/>
    </location>
</feature>
<protein>
    <submittedName>
        <fullName evidence="2">Uncharacterized protein</fullName>
    </submittedName>
</protein>
<dbReference type="AlphaFoldDB" id="A0A812TSA7"/>
<proteinExistence type="predicted"/>
<dbReference type="OrthoDB" id="445847at2759"/>
<evidence type="ECO:0000256" key="1">
    <source>
        <dbReference type="SAM" id="MobiDB-lite"/>
    </source>
</evidence>
<organism evidence="2 3">
    <name type="scientific">Symbiodinium natans</name>
    <dbReference type="NCBI Taxonomy" id="878477"/>
    <lineage>
        <taxon>Eukaryota</taxon>
        <taxon>Sar</taxon>
        <taxon>Alveolata</taxon>
        <taxon>Dinophyceae</taxon>
        <taxon>Suessiales</taxon>
        <taxon>Symbiodiniaceae</taxon>
        <taxon>Symbiodinium</taxon>
    </lineage>
</organism>
<dbReference type="Proteomes" id="UP000604046">
    <property type="component" value="Unassembled WGS sequence"/>
</dbReference>
<evidence type="ECO:0000313" key="3">
    <source>
        <dbReference type="Proteomes" id="UP000604046"/>
    </source>
</evidence>
<feature type="compositionally biased region" description="Acidic residues" evidence="1">
    <location>
        <begin position="534"/>
        <end position="543"/>
    </location>
</feature>